<name>A0A8T2QSH4_CERRI</name>
<dbReference type="Proteomes" id="UP000825935">
    <property type="component" value="Chromosome 32"/>
</dbReference>
<dbReference type="AlphaFoldDB" id="A0A8T2QSH4"/>
<gene>
    <name evidence="1" type="ORF">KP509_32G012100</name>
</gene>
<accession>A0A8T2QSH4</accession>
<keyword evidence="2" id="KW-1185">Reference proteome</keyword>
<reference evidence="1" key="1">
    <citation type="submission" date="2021-08" db="EMBL/GenBank/DDBJ databases">
        <title>WGS assembly of Ceratopteris richardii.</title>
        <authorList>
            <person name="Marchant D.B."/>
            <person name="Chen G."/>
            <person name="Jenkins J."/>
            <person name="Shu S."/>
            <person name="Leebens-Mack J."/>
            <person name="Grimwood J."/>
            <person name="Schmutz J."/>
            <person name="Soltis P."/>
            <person name="Soltis D."/>
            <person name="Chen Z.-H."/>
        </authorList>
    </citation>
    <scope>NUCLEOTIDE SEQUENCE</scope>
    <source>
        <strain evidence="1">Whitten #5841</strain>
        <tissue evidence="1">Leaf</tissue>
    </source>
</reference>
<proteinExistence type="predicted"/>
<evidence type="ECO:0000313" key="1">
    <source>
        <dbReference type="EMBL" id="KAH7286548.1"/>
    </source>
</evidence>
<protein>
    <submittedName>
        <fullName evidence="1">Uncharacterized protein</fullName>
    </submittedName>
</protein>
<comment type="caution">
    <text evidence="1">The sequence shown here is derived from an EMBL/GenBank/DDBJ whole genome shotgun (WGS) entry which is preliminary data.</text>
</comment>
<dbReference type="EMBL" id="CM035437">
    <property type="protein sequence ID" value="KAH7286548.1"/>
    <property type="molecule type" value="Genomic_DNA"/>
</dbReference>
<organism evidence="1 2">
    <name type="scientific">Ceratopteris richardii</name>
    <name type="common">Triangle waterfern</name>
    <dbReference type="NCBI Taxonomy" id="49495"/>
    <lineage>
        <taxon>Eukaryota</taxon>
        <taxon>Viridiplantae</taxon>
        <taxon>Streptophyta</taxon>
        <taxon>Embryophyta</taxon>
        <taxon>Tracheophyta</taxon>
        <taxon>Polypodiopsida</taxon>
        <taxon>Polypodiidae</taxon>
        <taxon>Polypodiales</taxon>
        <taxon>Pteridineae</taxon>
        <taxon>Pteridaceae</taxon>
        <taxon>Parkerioideae</taxon>
        <taxon>Ceratopteris</taxon>
    </lineage>
</organism>
<evidence type="ECO:0000313" key="2">
    <source>
        <dbReference type="Proteomes" id="UP000825935"/>
    </source>
</evidence>
<sequence>MCTANFSSSPNGFCCSLCKEAIAKAEKQNHCQREAHHRGTAHRIAVNGSCSPRKHACHHFPWSLPTSSASPVSPASQQSISPQASGVQRACLCSPTSHAGSFKCRLHRRT</sequence>